<name>A0A1A9WZ75_9MUSC</name>
<proteinExistence type="predicted"/>
<reference evidence="2" key="1">
    <citation type="submission" date="2014-03" db="EMBL/GenBank/DDBJ databases">
        <authorList>
            <person name="Aksoy S."/>
            <person name="Warren W."/>
            <person name="Wilson R.K."/>
        </authorList>
    </citation>
    <scope>NUCLEOTIDE SEQUENCE [LARGE SCALE GENOMIC DNA]</scope>
    <source>
        <strain evidence="2">IAEA</strain>
    </source>
</reference>
<dbReference type="AlphaFoldDB" id="A0A1A9WZ75"/>
<dbReference type="EnsemblMetazoa" id="GBRI038160-RA">
    <property type="protein sequence ID" value="GBRI038160-PA"/>
    <property type="gene ID" value="GBRI038160"/>
</dbReference>
<sequence>MCKYFKDVVVQEQLIRLLKDAIRVCECVVPQFRASAVNANANANVNVKMNVNVNVNVNVNANANTNANASTNEKCKYLFWRHGFVVGVVYMLTRHCKNS</sequence>
<evidence type="ECO:0000313" key="2">
    <source>
        <dbReference type="Proteomes" id="UP000091820"/>
    </source>
</evidence>
<accession>A0A1A9WZ75</accession>
<dbReference type="Proteomes" id="UP000091820">
    <property type="component" value="Unassembled WGS sequence"/>
</dbReference>
<protein>
    <submittedName>
        <fullName evidence="1">Uncharacterized protein</fullName>
    </submittedName>
</protein>
<evidence type="ECO:0000313" key="1">
    <source>
        <dbReference type="EnsemblMetazoa" id="GBRI038160-PA"/>
    </source>
</evidence>
<reference evidence="1" key="2">
    <citation type="submission" date="2020-05" db="UniProtKB">
        <authorList>
            <consortium name="EnsemblMetazoa"/>
        </authorList>
    </citation>
    <scope>IDENTIFICATION</scope>
    <source>
        <strain evidence="1">IAEA</strain>
    </source>
</reference>
<keyword evidence="2" id="KW-1185">Reference proteome</keyword>
<organism evidence="1 2">
    <name type="scientific">Glossina brevipalpis</name>
    <dbReference type="NCBI Taxonomy" id="37001"/>
    <lineage>
        <taxon>Eukaryota</taxon>
        <taxon>Metazoa</taxon>
        <taxon>Ecdysozoa</taxon>
        <taxon>Arthropoda</taxon>
        <taxon>Hexapoda</taxon>
        <taxon>Insecta</taxon>
        <taxon>Pterygota</taxon>
        <taxon>Neoptera</taxon>
        <taxon>Endopterygota</taxon>
        <taxon>Diptera</taxon>
        <taxon>Brachycera</taxon>
        <taxon>Muscomorpha</taxon>
        <taxon>Hippoboscoidea</taxon>
        <taxon>Glossinidae</taxon>
        <taxon>Glossina</taxon>
    </lineage>
</organism>
<dbReference type="VEuPathDB" id="VectorBase:GBRI038160"/>